<feature type="domain" description="WRKY19-like zinc finger" evidence="2">
    <location>
        <begin position="361"/>
        <end position="385"/>
    </location>
</feature>
<evidence type="ECO:0000313" key="3">
    <source>
        <dbReference type="EMBL" id="KAF9586905.1"/>
    </source>
</evidence>
<organism evidence="3 4">
    <name type="scientific">Coptis chinensis</name>
    <dbReference type="NCBI Taxonomy" id="261450"/>
    <lineage>
        <taxon>Eukaryota</taxon>
        <taxon>Viridiplantae</taxon>
        <taxon>Streptophyta</taxon>
        <taxon>Embryophyta</taxon>
        <taxon>Tracheophyta</taxon>
        <taxon>Spermatophyta</taxon>
        <taxon>Magnoliopsida</taxon>
        <taxon>Ranunculales</taxon>
        <taxon>Ranunculaceae</taxon>
        <taxon>Coptidoideae</taxon>
        <taxon>Coptis</taxon>
    </lineage>
</organism>
<reference evidence="3 4" key="1">
    <citation type="submission" date="2020-10" db="EMBL/GenBank/DDBJ databases">
        <title>The Coptis chinensis genome and diversification of protoberbering-type alkaloids.</title>
        <authorList>
            <person name="Wang B."/>
            <person name="Shu S."/>
            <person name="Song C."/>
            <person name="Liu Y."/>
        </authorList>
    </citation>
    <scope>NUCLEOTIDE SEQUENCE [LARGE SCALE GENOMIC DNA]</scope>
    <source>
        <strain evidence="3">HL-2020</strain>
        <tissue evidence="3">Leaf</tissue>
    </source>
</reference>
<evidence type="ECO:0000256" key="1">
    <source>
        <dbReference type="SAM" id="MobiDB-lite"/>
    </source>
</evidence>
<dbReference type="AlphaFoldDB" id="A0A835GUY1"/>
<dbReference type="PANTHER" id="PTHR31827">
    <property type="entry name" value="EMB|CAB89363.1"/>
    <property type="match status" value="1"/>
</dbReference>
<protein>
    <recommendedName>
        <fullName evidence="2">WRKY19-like zinc finger domain-containing protein</fullName>
    </recommendedName>
</protein>
<feature type="domain" description="WRKY19-like zinc finger" evidence="2">
    <location>
        <begin position="462"/>
        <end position="486"/>
    </location>
</feature>
<comment type="caution">
    <text evidence="3">The sequence shown here is derived from an EMBL/GenBank/DDBJ whole genome shotgun (WGS) entry which is preliminary data.</text>
</comment>
<feature type="domain" description="WRKY19-like zinc finger" evidence="2">
    <location>
        <begin position="386"/>
        <end position="410"/>
    </location>
</feature>
<evidence type="ECO:0000313" key="4">
    <source>
        <dbReference type="Proteomes" id="UP000631114"/>
    </source>
</evidence>
<dbReference type="Proteomes" id="UP000631114">
    <property type="component" value="Unassembled WGS sequence"/>
</dbReference>
<evidence type="ECO:0000259" key="2">
    <source>
        <dbReference type="Pfam" id="PF24906"/>
    </source>
</evidence>
<feature type="compositionally biased region" description="Low complexity" evidence="1">
    <location>
        <begin position="90"/>
        <end position="108"/>
    </location>
</feature>
<name>A0A835GUY1_9MAGN</name>
<feature type="region of interest" description="Disordered" evidence="1">
    <location>
        <begin position="83"/>
        <end position="117"/>
    </location>
</feature>
<dbReference type="OrthoDB" id="77038at2759"/>
<dbReference type="PANTHER" id="PTHR31827:SF40">
    <property type="entry name" value="F22C12.10"/>
    <property type="match status" value="1"/>
</dbReference>
<dbReference type="InterPro" id="IPR056866">
    <property type="entry name" value="Znf_WRKY19"/>
</dbReference>
<feature type="domain" description="WRKY19-like zinc finger" evidence="2">
    <location>
        <begin position="311"/>
        <end position="335"/>
    </location>
</feature>
<dbReference type="Pfam" id="PF24906">
    <property type="entry name" value="Zf_WRKY19"/>
    <property type="match status" value="6"/>
</dbReference>
<feature type="domain" description="WRKY19-like zinc finger" evidence="2">
    <location>
        <begin position="336"/>
        <end position="360"/>
    </location>
</feature>
<dbReference type="EMBL" id="JADFTS010000064">
    <property type="protein sequence ID" value="KAF9586905.1"/>
    <property type="molecule type" value="Genomic_DNA"/>
</dbReference>
<keyword evidence="4" id="KW-1185">Reference proteome</keyword>
<gene>
    <name evidence="3" type="ORF">IFM89_039882</name>
</gene>
<proteinExistence type="predicted"/>
<sequence length="664" mass="69830">MDANGSRFQHLGFSFRNPSNAFINLRKAVQTKGVGSGYCTETDLRLDSISTSFPKLSTPNGNKRKWSEVNGNTNPEDGFSLVLGLGRPQSSSDSKGSSATACTSISSAKETEEESSMDVSFNFDLHLGGDKMGSGNKSASVTPKAPRGKPKFDLELSLSTGPAESDVTSIHLGTSIPQNYSMISHSLPFDDESASSHWKLRNAVHPLYSLHEKNNVIRQTPDNLNLVPVNPDISSTMLSTPKGSLTCTSEITQLQQRNPGSKTCQFKGCGKGARGASGLCIAHGGGRRCQKTGCHKGAEGRTVYCKAHGGGRRCQYLGCTKSAEGRTDYCIAHGGGRRCSHEGCSRAARGRSGLCIRHGGGKRCQKENCTKSAEGFSGLCISHGGGRRCQFAECTKGAQGSTLFCKAHGGGKRCTVMGCTKGAEGSTPFCKGHGGGKRCSFQGGCPKSVHGGTLFCVAHGGGKRCAISDCTKSARGRTDFCVRHGGGKRCRFEGCGKSAQGSTDFCKAHGGGKRCSWGQPGSEFGSHVTTPCDRFARGKTGLCASHSGLVQDKRVHGAGTMGHTVYGPEPTKSEKMKGMSDVVDMHIDGPTFGASEDNAEDWNGFNSTGCMNQGVSLQFFPPVQLPVSSTGLAQGSVRSPEGRVHGGSLMAMLTGKSGLTQHQE</sequence>
<accession>A0A835GUY1</accession>
<feature type="domain" description="WRKY19-like zinc finger" evidence="2">
    <location>
        <begin position="487"/>
        <end position="511"/>
    </location>
</feature>